<accession>A0AAN7V1A2</accession>
<dbReference type="Proteomes" id="UP001305414">
    <property type="component" value="Unassembled WGS sequence"/>
</dbReference>
<proteinExistence type="predicted"/>
<reference evidence="1 2" key="1">
    <citation type="submission" date="2023-10" db="EMBL/GenBank/DDBJ databases">
        <title>Draft genome sequence of Xylaria bambusicola isolate GMP-LS, the root and basal stem rot pathogen of sugarcane in Indonesia.</title>
        <authorList>
            <person name="Selvaraj P."/>
            <person name="Muralishankar V."/>
            <person name="Muruganantham S."/>
            <person name="Sp S."/>
            <person name="Haryani S."/>
            <person name="Lau K.J.X."/>
            <person name="Naqvi N.I."/>
        </authorList>
    </citation>
    <scope>NUCLEOTIDE SEQUENCE [LARGE SCALE GENOMIC DNA]</scope>
    <source>
        <strain evidence="1">GMP-LS</strain>
    </source>
</reference>
<name>A0AAN7V1A2_9PEZI</name>
<organism evidence="1 2">
    <name type="scientific">Xylaria bambusicola</name>
    <dbReference type="NCBI Taxonomy" id="326684"/>
    <lineage>
        <taxon>Eukaryota</taxon>
        <taxon>Fungi</taxon>
        <taxon>Dikarya</taxon>
        <taxon>Ascomycota</taxon>
        <taxon>Pezizomycotina</taxon>
        <taxon>Sordariomycetes</taxon>
        <taxon>Xylariomycetidae</taxon>
        <taxon>Xylariales</taxon>
        <taxon>Xylariaceae</taxon>
        <taxon>Xylaria</taxon>
    </lineage>
</organism>
<gene>
    <name evidence="1" type="ORF">RRF57_013073</name>
</gene>
<evidence type="ECO:0000313" key="1">
    <source>
        <dbReference type="EMBL" id="KAK5637361.1"/>
    </source>
</evidence>
<protein>
    <submittedName>
        <fullName evidence="1">Uncharacterized protein</fullName>
    </submittedName>
</protein>
<sequence length="182" mass="20198">MSSIGFILLQISLKIGRLVPRDLLITDNLQKLKLAMVYYSSAAASSFRSPDTAWFFATRENGRTLSSASGAVLVRTWTWAANVGFRKMLATGREIPILRASPFTKLLKLRISREFRSHLSKTLTSGLDLLKSFDDGLVSLTFFHTRLLLALSQDEEGHKLWASGALGSSGKLYKDLLNLKSC</sequence>
<dbReference type="EMBL" id="JAWHQM010000111">
    <property type="protein sequence ID" value="KAK5637361.1"/>
    <property type="molecule type" value="Genomic_DNA"/>
</dbReference>
<evidence type="ECO:0000313" key="2">
    <source>
        <dbReference type="Proteomes" id="UP001305414"/>
    </source>
</evidence>
<keyword evidence="2" id="KW-1185">Reference proteome</keyword>
<comment type="caution">
    <text evidence="1">The sequence shown here is derived from an EMBL/GenBank/DDBJ whole genome shotgun (WGS) entry which is preliminary data.</text>
</comment>
<dbReference type="AlphaFoldDB" id="A0AAN7V1A2"/>